<dbReference type="InterPro" id="IPR001387">
    <property type="entry name" value="Cro/C1-type_HTH"/>
</dbReference>
<dbReference type="Gene3D" id="3.40.50.300">
    <property type="entry name" value="P-loop containing nucleotide triphosphate hydrolases"/>
    <property type="match status" value="1"/>
</dbReference>
<dbReference type="CDD" id="cd02042">
    <property type="entry name" value="ParAB_family"/>
    <property type="match status" value="1"/>
</dbReference>
<dbReference type="Pfam" id="PF01381">
    <property type="entry name" value="HTH_3"/>
    <property type="match status" value="1"/>
</dbReference>
<dbReference type="PROSITE" id="PS50943">
    <property type="entry name" value="HTH_CROC1"/>
    <property type="match status" value="1"/>
</dbReference>
<dbReference type="Proteomes" id="UP000585050">
    <property type="component" value="Unassembled WGS sequence"/>
</dbReference>
<dbReference type="InterPro" id="IPR027417">
    <property type="entry name" value="P-loop_NTPase"/>
</dbReference>
<name>A0A7X8XZ96_9BACT</name>
<dbReference type="RefSeq" id="WP_168885557.1">
    <property type="nucleotide sequence ID" value="NZ_JABAIL010000016.1"/>
</dbReference>
<dbReference type="PANTHER" id="PTHR13696:SF99">
    <property type="entry name" value="COBYRINIC ACID AC-DIAMIDE SYNTHASE"/>
    <property type="match status" value="1"/>
</dbReference>
<dbReference type="SUPFAM" id="SSF52540">
    <property type="entry name" value="P-loop containing nucleoside triphosphate hydrolases"/>
    <property type="match status" value="1"/>
</dbReference>
<evidence type="ECO:0000313" key="3">
    <source>
        <dbReference type="Proteomes" id="UP000585050"/>
    </source>
</evidence>
<evidence type="ECO:0000259" key="1">
    <source>
        <dbReference type="PROSITE" id="PS50943"/>
    </source>
</evidence>
<dbReference type="Gene3D" id="1.10.260.40">
    <property type="entry name" value="lambda repressor-like DNA-binding domains"/>
    <property type="match status" value="1"/>
</dbReference>
<comment type="caution">
    <text evidence="2">The sequence shown here is derived from an EMBL/GenBank/DDBJ whole genome shotgun (WGS) entry which is preliminary data.</text>
</comment>
<feature type="domain" description="HTH cro/C1-type" evidence="1">
    <location>
        <begin position="10"/>
        <end position="64"/>
    </location>
</feature>
<accession>A0A7X8XZ96</accession>
<evidence type="ECO:0000313" key="2">
    <source>
        <dbReference type="EMBL" id="NLR94848.1"/>
    </source>
</evidence>
<dbReference type="PANTHER" id="PTHR13696">
    <property type="entry name" value="P-LOOP CONTAINING NUCLEOSIDE TRIPHOSPHATE HYDROLASE"/>
    <property type="match status" value="1"/>
</dbReference>
<dbReference type="SMART" id="SM00530">
    <property type="entry name" value="HTH_XRE"/>
    <property type="match status" value="1"/>
</dbReference>
<dbReference type="Pfam" id="PF01656">
    <property type="entry name" value="CbiA"/>
    <property type="match status" value="1"/>
</dbReference>
<dbReference type="SUPFAM" id="SSF47413">
    <property type="entry name" value="lambda repressor-like DNA-binding domains"/>
    <property type="match status" value="1"/>
</dbReference>
<reference evidence="2 3" key="1">
    <citation type="submission" date="2020-04" db="EMBL/GenBank/DDBJ databases">
        <title>Flammeovirga sp. SR4, a novel species isolated from seawater.</title>
        <authorList>
            <person name="Wang X."/>
        </authorList>
    </citation>
    <scope>NUCLEOTIDE SEQUENCE [LARGE SCALE GENOMIC DNA]</scope>
    <source>
        <strain evidence="2 3">SR4</strain>
    </source>
</reference>
<sequence>MSTKHVIERIKIARKINKLTQKQMAEKLGVSDTTYKKIELGQQNIEISRLTKIADILNLDLTELFAEVPSKVITFVNQKGGTGKSTLSVITATNLKERHPEKRIAILDLDFQSSSEFVHKISENPLVEVFRVDIHESTSPVVDFLNTLKKVKKECEYVIIDTAGSVVLAQFISAVLSETNLAVVPLELTDLTVHGTLPTITLIEDAASRRKEQSKTFKALAVANKMKANVSELKYRKDLKLGDHIEMMDAYLTSKVTYGRDLSLDRALTNKEVEAFINEIESWV</sequence>
<dbReference type="CDD" id="cd00093">
    <property type="entry name" value="HTH_XRE"/>
    <property type="match status" value="1"/>
</dbReference>
<dbReference type="InterPro" id="IPR002586">
    <property type="entry name" value="CobQ/CobB/MinD/ParA_Nub-bd_dom"/>
</dbReference>
<proteinExistence type="predicted"/>
<protein>
    <submittedName>
        <fullName evidence="2">AAA family ATPase</fullName>
    </submittedName>
</protein>
<dbReference type="InterPro" id="IPR050678">
    <property type="entry name" value="DNA_Partitioning_ATPase"/>
</dbReference>
<organism evidence="2 3">
    <name type="scientific">Flammeovirga agarivorans</name>
    <dbReference type="NCBI Taxonomy" id="2726742"/>
    <lineage>
        <taxon>Bacteria</taxon>
        <taxon>Pseudomonadati</taxon>
        <taxon>Bacteroidota</taxon>
        <taxon>Cytophagia</taxon>
        <taxon>Cytophagales</taxon>
        <taxon>Flammeovirgaceae</taxon>
        <taxon>Flammeovirga</taxon>
    </lineage>
</organism>
<dbReference type="InterPro" id="IPR010982">
    <property type="entry name" value="Lambda_DNA-bd_dom_sf"/>
</dbReference>
<gene>
    <name evidence="2" type="ORF">HGP29_26825</name>
</gene>
<dbReference type="GO" id="GO:0003677">
    <property type="term" value="F:DNA binding"/>
    <property type="evidence" value="ECO:0007669"/>
    <property type="project" value="InterPro"/>
</dbReference>
<dbReference type="EMBL" id="JABAIL010000016">
    <property type="protein sequence ID" value="NLR94848.1"/>
    <property type="molecule type" value="Genomic_DNA"/>
</dbReference>
<keyword evidence="3" id="KW-1185">Reference proteome</keyword>
<dbReference type="AlphaFoldDB" id="A0A7X8XZ96"/>